<feature type="non-terminal residue" evidence="1">
    <location>
        <position position="197"/>
    </location>
</feature>
<evidence type="ECO:0000313" key="2">
    <source>
        <dbReference type="EMBL" id="CAF4521494.1"/>
    </source>
</evidence>
<dbReference type="AlphaFoldDB" id="A0A8S2GCE5"/>
<sequence length="197" mass="23347">ILDRKYFCKQILSKNMLALKTCKLSFNDGIDCEENLTTYNIENLTTCNHLTIDLSYFQNILALLPLIPHIKSLVININQQKYYYQDYDPDAFEIIRVFVPNLTYLNLNLNFSNVEFEHIESLLICLPQLTHFSCSSSRVELIDGNRWEKLLSFLPLLKTFECVMTSYIYHTINLDIISKSFQTNFWLEREWRVVCDY</sequence>
<dbReference type="EMBL" id="CAJNOK010070555">
    <property type="protein sequence ID" value="CAF1662083.1"/>
    <property type="molecule type" value="Genomic_DNA"/>
</dbReference>
<evidence type="ECO:0000313" key="1">
    <source>
        <dbReference type="EMBL" id="CAF1662083.1"/>
    </source>
</evidence>
<name>A0A8S2GCE5_9BILA</name>
<proteinExistence type="predicted"/>
<accession>A0A8S2GCE5</accession>
<dbReference type="Proteomes" id="UP000677228">
    <property type="component" value="Unassembled WGS sequence"/>
</dbReference>
<gene>
    <name evidence="1" type="ORF">OVA965_LOCUS45335</name>
    <name evidence="2" type="ORF">TMI583_LOCUS48735</name>
</gene>
<dbReference type="Proteomes" id="UP000682733">
    <property type="component" value="Unassembled WGS sequence"/>
</dbReference>
<reference evidence="1" key="1">
    <citation type="submission" date="2021-02" db="EMBL/GenBank/DDBJ databases">
        <authorList>
            <person name="Nowell W R."/>
        </authorList>
    </citation>
    <scope>NUCLEOTIDE SEQUENCE</scope>
</reference>
<dbReference type="Gene3D" id="3.80.10.10">
    <property type="entry name" value="Ribonuclease Inhibitor"/>
    <property type="match status" value="1"/>
</dbReference>
<evidence type="ECO:0000313" key="3">
    <source>
        <dbReference type="Proteomes" id="UP000677228"/>
    </source>
</evidence>
<organism evidence="1 3">
    <name type="scientific">Didymodactylos carnosus</name>
    <dbReference type="NCBI Taxonomy" id="1234261"/>
    <lineage>
        <taxon>Eukaryota</taxon>
        <taxon>Metazoa</taxon>
        <taxon>Spiralia</taxon>
        <taxon>Gnathifera</taxon>
        <taxon>Rotifera</taxon>
        <taxon>Eurotatoria</taxon>
        <taxon>Bdelloidea</taxon>
        <taxon>Philodinida</taxon>
        <taxon>Philodinidae</taxon>
        <taxon>Didymodactylos</taxon>
    </lineage>
</organism>
<dbReference type="EMBL" id="CAJOBA010101384">
    <property type="protein sequence ID" value="CAF4521494.1"/>
    <property type="molecule type" value="Genomic_DNA"/>
</dbReference>
<protein>
    <submittedName>
        <fullName evidence="1">Uncharacterized protein</fullName>
    </submittedName>
</protein>
<dbReference type="InterPro" id="IPR032675">
    <property type="entry name" value="LRR_dom_sf"/>
</dbReference>
<feature type="non-terminal residue" evidence="1">
    <location>
        <position position="1"/>
    </location>
</feature>
<comment type="caution">
    <text evidence="1">The sequence shown here is derived from an EMBL/GenBank/DDBJ whole genome shotgun (WGS) entry which is preliminary data.</text>
</comment>